<keyword evidence="7" id="KW-1185">Reference proteome</keyword>
<dbReference type="HOGENOM" id="CLU_2269050_0_0_1"/>
<protein>
    <recommendedName>
        <fullName evidence="8">Major facilitator superfamily (MFS) profile domain-containing protein</fullName>
    </recommendedName>
</protein>
<dbReference type="InParanoid" id="A0D779"/>
<dbReference type="EMBL" id="CT868318">
    <property type="protein sequence ID" value="CAK78896.1"/>
    <property type="molecule type" value="Genomic_DNA"/>
</dbReference>
<dbReference type="PANTHER" id="PTHR10924">
    <property type="entry name" value="MAJOR FACILITATOR SUPERFAMILY PROTEIN-RELATED"/>
    <property type="match status" value="1"/>
</dbReference>
<evidence type="ECO:0000256" key="5">
    <source>
        <dbReference type="SAM" id="Phobius"/>
    </source>
</evidence>
<evidence type="ECO:0000256" key="2">
    <source>
        <dbReference type="ARBA" id="ARBA00022692"/>
    </source>
</evidence>
<keyword evidence="3 5" id="KW-1133">Transmembrane helix</keyword>
<evidence type="ECO:0008006" key="8">
    <source>
        <dbReference type="Google" id="ProtNLM"/>
    </source>
</evidence>
<sequence>MSKEVVIVEHNPKQIKSSFQRWLVLFSYSIIAMANVMQLVSYSPIWEQAAIYYGIPPQDLQWIGNMYYITFFVLAPFCIKPLLVRLDISLHLIGVISAIGQQS</sequence>
<dbReference type="KEGG" id="ptm:GSPATT00001938001"/>
<evidence type="ECO:0000256" key="3">
    <source>
        <dbReference type="ARBA" id="ARBA00022989"/>
    </source>
</evidence>
<name>A0D779_PARTE</name>
<dbReference type="SUPFAM" id="SSF103473">
    <property type="entry name" value="MFS general substrate transporter"/>
    <property type="match status" value="1"/>
</dbReference>
<gene>
    <name evidence="6" type="ORF">GSPATT00001938001</name>
</gene>
<keyword evidence="4 5" id="KW-0472">Membrane</keyword>
<dbReference type="GeneID" id="5032078"/>
<dbReference type="InterPro" id="IPR049680">
    <property type="entry name" value="FLVCR1-2_SLC49-like"/>
</dbReference>
<dbReference type="RefSeq" id="XP_001446293.1">
    <property type="nucleotide sequence ID" value="XM_001446256.1"/>
</dbReference>
<dbReference type="OrthoDB" id="422206at2759"/>
<dbReference type="PANTHER" id="PTHR10924:SF6">
    <property type="entry name" value="SOLUTE CARRIER FAMILY 49 MEMBER A3"/>
    <property type="match status" value="1"/>
</dbReference>
<dbReference type="Proteomes" id="UP000000600">
    <property type="component" value="Unassembled WGS sequence"/>
</dbReference>
<dbReference type="AlphaFoldDB" id="A0D779"/>
<organism evidence="6 7">
    <name type="scientific">Paramecium tetraurelia</name>
    <dbReference type="NCBI Taxonomy" id="5888"/>
    <lineage>
        <taxon>Eukaryota</taxon>
        <taxon>Sar</taxon>
        <taxon>Alveolata</taxon>
        <taxon>Ciliophora</taxon>
        <taxon>Intramacronucleata</taxon>
        <taxon>Oligohymenophorea</taxon>
        <taxon>Peniculida</taxon>
        <taxon>Parameciidae</taxon>
        <taxon>Paramecium</taxon>
    </lineage>
</organism>
<comment type="subcellular location">
    <subcellularLocation>
        <location evidence="1">Membrane</location>
        <topology evidence="1">Multi-pass membrane protein</topology>
    </subcellularLocation>
</comment>
<feature type="transmembrane region" description="Helical" evidence="5">
    <location>
        <begin position="65"/>
        <end position="83"/>
    </location>
</feature>
<evidence type="ECO:0000256" key="4">
    <source>
        <dbReference type="ARBA" id="ARBA00023136"/>
    </source>
</evidence>
<proteinExistence type="predicted"/>
<evidence type="ECO:0000313" key="6">
    <source>
        <dbReference type="EMBL" id="CAK78896.1"/>
    </source>
</evidence>
<evidence type="ECO:0000256" key="1">
    <source>
        <dbReference type="ARBA" id="ARBA00004141"/>
    </source>
</evidence>
<accession>A0D779</accession>
<dbReference type="InterPro" id="IPR036259">
    <property type="entry name" value="MFS_trans_sf"/>
</dbReference>
<reference evidence="6 7" key="1">
    <citation type="journal article" date="2006" name="Nature">
        <title>Global trends of whole-genome duplications revealed by the ciliate Paramecium tetraurelia.</title>
        <authorList>
            <consortium name="Genoscope"/>
            <person name="Aury J.-M."/>
            <person name="Jaillon O."/>
            <person name="Duret L."/>
            <person name="Noel B."/>
            <person name="Jubin C."/>
            <person name="Porcel B.M."/>
            <person name="Segurens B."/>
            <person name="Daubin V."/>
            <person name="Anthouard V."/>
            <person name="Aiach N."/>
            <person name="Arnaiz O."/>
            <person name="Billaut A."/>
            <person name="Beisson J."/>
            <person name="Blanc I."/>
            <person name="Bouhouche K."/>
            <person name="Camara F."/>
            <person name="Duharcourt S."/>
            <person name="Guigo R."/>
            <person name="Gogendeau D."/>
            <person name="Katinka M."/>
            <person name="Keller A.-M."/>
            <person name="Kissmehl R."/>
            <person name="Klotz C."/>
            <person name="Koll F."/>
            <person name="Le Moue A."/>
            <person name="Lepere C."/>
            <person name="Malinsky S."/>
            <person name="Nowacki M."/>
            <person name="Nowak J.K."/>
            <person name="Plattner H."/>
            <person name="Poulain J."/>
            <person name="Ruiz F."/>
            <person name="Serrano V."/>
            <person name="Zagulski M."/>
            <person name="Dessen P."/>
            <person name="Betermier M."/>
            <person name="Weissenbach J."/>
            <person name="Scarpelli C."/>
            <person name="Schachter V."/>
            <person name="Sperling L."/>
            <person name="Meyer E."/>
            <person name="Cohen J."/>
            <person name="Wincker P."/>
        </authorList>
    </citation>
    <scope>NUCLEOTIDE SEQUENCE [LARGE SCALE GENOMIC DNA]</scope>
    <source>
        <strain evidence="6 7">Stock d4-2</strain>
    </source>
</reference>
<keyword evidence="2 5" id="KW-0812">Transmembrane</keyword>
<dbReference type="GO" id="GO:0016020">
    <property type="term" value="C:membrane"/>
    <property type="evidence" value="ECO:0007669"/>
    <property type="project" value="UniProtKB-SubCell"/>
</dbReference>
<evidence type="ECO:0000313" key="7">
    <source>
        <dbReference type="Proteomes" id="UP000000600"/>
    </source>
</evidence>
<feature type="transmembrane region" description="Helical" evidence="5">
    <location>
        <begin position="22"/>
        <end position="45"/>
    </location>
</feature>